<dbReference type="InterPro" id="IPR011712">
    <property type="entry name" value="Sig_transdc_His_kin_sub3_dim/P"/>
</dbReference>
<protein>
    <submittedName>
        <fullName evidence="7">Sensor histidine kinase</fullName>
    </submittedName>
</protein>
<dbReference type="Gene3D" id="3.30.565.10">
    <property type="entry name" value="Histidine kinase-like ATPase, C-terminal domain"/>
    <property type="match status" value="1"/>
</dbReference>
<keyword evidence="8" id="KW-1185">Reference proteome</keyword>
<feature type="transmembrane region" description="Helical" evidence="5">
    <location>
        <begin position="154"/>
        <end position="174"/>
    </location>
</feature>
<comment type="caution">
    <text evidence="7">The sequence shown here is derived from an EMBL/GenBank/DDBJ whole genome shotgun (WGS) entry which is preliminary data.</text>
</comment>
<keyword evidence="3" id="KW-0902">Two-component regulatory system</keyword>
<reference evidence="8" key="1">
    <citation type="journal article" date="2019" name="Int. J. Syst. Evol. Microbiol.">
        <title>The Global Catalogue of Microorganisms (GCM) 10K type strain sequencing project: providing services to taxonomists for standard genome sequencing and annotation.</title>
        <authorList>
            <consortium name="The Broad Institute Genomics Platform"/>
            <consortium name="The Broad Institute Genome Sequencing Center for Infectious Disease"/>
            <person name="Wu L."/>
            <person name="Ma J."/>
        </authorList>
    </citation>
    <scope>NUCLEOTIDE SEQUENCE [LARGE SCALE GENOMIC DNA]</scope>
    <source>
        <strain evidence="8">CGMCC 4.7357</strain>
    </source>
</reference>
<evidence type="ECO:0000256" key="3">
    <source>
        <dbReference type="ARBA" id="ARBA00023012"/>
    </source>
</evidence>
<proteinExistence type="predicted"/>
<dbReference type="Proteomes" id="UP001595997">
    <property type="component" value="Unassembled WGS sequence"/>
</dbReference>
<dbReference type="RefSeq" id="WP_386449327.1">
    <property type="nucleotide sequence ID" value="NZ_JBHSFH010000007.1"/>
</dbReference>
<evidence type="ECO:0000313" key="7">
    <source>
        <dbReference type="EMBL" id="MFC4495880.1"/>
    </source>
</evidence>
<feature type="transmembrane region" description="Helical" evidence="5">
    <location>
        <begin position="34"/>
        <end position="53"/>
    </location>
</feature>
<evidence type="ECO:0000256" key="2">
    <source>
        <dbReference type="ARBA" id="ARBA00022777"/>
    </source>
</evidence>
<dbReference type="CDD" id="cd16917">
    <property type="entry name" value="HATPase_UhpB-NarQ-NarX-like"/>
    <property type="match status" value="1"/>
</dbReference>
<keyword evidence="5" id="KW-1133">Transmembrane helix</keyword>
<accession>A0ABV9A7S9</accession>
<organism evidence="7 8">
    <name type="scientific">Streptomyces ovatisporus</name>
    <dbReference type="NCBI Taxonomy" id="1128682"/>
    <lineage>
        <taxon>Bacteria</taxon>
        <taxon>Bacillati</taxon>
        <taxon>Actinomycetota</taxon>
        <taxon>Actinomycetes</taxon>
        <taxon>Kitasatosporales</taxon>
        <taxon>Streptomycetaceae</taxon>
        <taxon>Streptomyces</taxon>
    </lineage>
</organism>
<dbReference type="EMBL" id="JBHSFH010000007">
    <property type="protein sequence ID" value="MFC4495880.1"/>
    <property type="molecule type" value="Genomic_DNA"/>
</dbReference>
<evidence type="ECO:0000259" key="6">
    <source>
        <dbReference type="Pfam" id="PF07730"/>
    </source>
</evidence>
<keyword evidence="2 7" id="KW-0418">Kinase</keyword>
<dbReference type="InterPro" id="IPR036890">
    <property type="entry name" value="HATPase_C_sf"/>
</dbReference>
<sequence length="437" mass="46119">MRRASTVIRWWVNPRYRRWQERSSTEQVEASTRWMLIAYAWAMLVGFVVQLLPNTGPGRLPFSIACAVLAMGLVQCLLCTGLLHQALDSYLGTRALPWARFGVPTGLLGAITALTVVLVALDAVEGGVTIGLALYGALAPFAVTFGITLPRRTAALALCGYVLVTAGSLAVAGLPWTNVLAAAAVLAVGGLISVFTGRSSAWYIAVIRELEEARGVQARLAVAEERLRFSRDLHDVMGRNLSAIALKSELAVQLVRRGAPADASVEQMSEVQGIARDSQSEVRAVVRGYRDADLSTELAGARGILRAAGVDCRAESDDAPLPGPVQAALGWVVREGATNVLRHADATWCTVWVGSDTAEDKALLVMENDGVHAGVRDTEGGRTGSGLAGLRERLAGVGGTLRSAGDSKKGTFRLTAEVPIGSRADDGRGAGGKEPTE</sequence>
<gene>
    <name evidence="7" type="ORF">ACFPA8_17270</name>
</gene>
<evidence type="ECO:0000256" key="5">
    <source>
        <dbReference type="SAM" id="Phobius"/>
    </source>
</evidence>
<keyword evidence="1" id="KW-0808">Transferase</keyword>
<dbReference type="SUPFAM" id="SSF55874">
    <property type="entry name" value="ATPase domain of HSP90 chaperone/DNA topoisomerase II/histidine kinase"/>
    <property type="match status" value="1"/>
</dbReference>
<evidence type="ECO:0000313" key="8">
    <source>
        <dbReference type="Proteomes" id="UP001595997"/>
    </source>
</evidence>
<dbReference type="InterPro" id="IPR050482">
    <property type="entry name" value="Sensor_HK_TwoCompSys"/>
</dbReference>
<dbReference type="PANTHER" id="PTHR24421:SF63">
    <property type="entry name" value="SENSOR HISTIDINE KINASE DESK"/>
    <property type="match status" value="1"/>
</dbReference>
<keyword evidence="5" id="KW-0472">Membrane</keyword>
<evidence type="ECO:0000256" key="4">
    <source>
        <dbReference type="SAM" id="MobiDB-lite"/>
    </source>
</evidence>
<feature type="region of interest" description="Disordered" evidence="4">
    <location>
        <begin position="418"/>
        <end position="437"/>
    </location>
</feature>
<feature type="transmembrane region" description="Helical" evidence="5">
    <location>
        <begin position="59"/>
        <end position="83"/>
    </location>
</feature>
<name>A0ABV9A7S9_9ACTN</name>
<feature type="transmembrane region" description="Helical" evidence="5">
    <location>
        <begin position="180"/>
        <end position="205"/>
    </location>
</feature>
<feature type="transmembrane region" description="Helical" evidence="5">
    <location>
        <begin position="95"/>
        <end position="121"/>
    </location>
</feature>
<dbReference type="PANTHER" id="PTHR24421">
    <property type="entry name" value="NITRATE/NITRITE SENSOR PROTEIN NARX-RELATED"/>
    <property type="match status" value="1"/>
</dbReference>
<dbReference type="GO" id="GO:0016301">
    <property type="term" value="F:kinase activity"/>
    <property type="evidence" value="ECO:0007669"/>
    <property type="project" value="UniProtKB-KW"/>
</dbReference>
<evidence type="ECO:0000256" key="1">
    <source>
        <dbReference type="ARBA" id="ARBA00022679"/>
    </source>
</evidence>
<dbReference type="Pfam" id="PF07730">
    <property type="entry name" value="HisKA_3"/>
    <property type="match status" value="1"/>
</dbReference>
<feature type="transmembrane region" description="Helical" evidence="5">
    <location>
        <begin position="127"/>
        <end position="147"/>
    </location>
</feature>
<dbReference type="Gene3D" id="1.20.5.1930">
    <property type="match status" value="1"/>
</dbReference>
<keyword evidence="5" id="KW-0812">Transmembrane</keyword>
<feature type="domain" description="Signal transduction histidine kinase subgroup 3 dimerisation and phosphoacceptor" evidence="6">
    <location>
        <begin position="225"/>
        <end position="293"/>
    </location>
</feature>